<accession>A0AAV4M5A5</accession>
<dbReference type="AlphaFoldDB" id="A0AAV4M5A5"/>
<evidence type="ECO:0000313" key="1">
    <source>
        <dbReference type="EMBL" id="GIX66566.1"/>
    </source>
</evidence>
<evidence type="ECO:0000313" key="2">
    <source>
        <dbReference type="Proteomes" id="UP001054837"/>
    </source>
</evidence>
<name>A0AAV4M5A5_9ARAC</name>
<proteinExistence type="predicted"/>
<dbReference type="Proteomes" id="UP001054837">
    <property type="component" value="Unassembled WGS sequence"/>
</dbReference>
<organism evidence="1 2">
    <name type="scientific">Caerostris darwini</name>
    <dbReference type="NCBI Taxonomy" id="1538125"/>
    <lineage>
        <taxon>Eukaryota</taxon>
        <taxon>Metazoa</taxon>
        <taxon>Ecdysozoa</taxon>
        <taxon>Arthropoda</taxon>
        <taxon>Chelicerata</taxon>
        <taxon>Arachnida</taxon>
        <taxon>Araneae</taxon>
        <taxon>Araneomorphae</taxon>
        <taxon>Entelegynae</taxon>
        <taxon>Araneoidea</taxon>
        <taxon>Araneidae</taxon>
        <taxon>Caerostris</taxon>
    </lineage>
</organism>
<gene>
    <name evidence="1" type="ORF">CDAR_573251</name>
</gene>
<comment type="caution">
    <text evidence="1">The sequence shown here is derived from an EMBL/GenBank/DDBJ whole genome shotgun (WGS) entry which is preliminary data.</text>
</comment>
<dbReference type="EMBL" id="BPLQ01000001">
    <property type="protein sequence ID" value="GIX66566.1"/>
    <property type="molecule type" value="Genomic_DNA"/>
</dbReference>
<protein>
    <submittedName>
        <fullName evidence="1">Uncharacterized protein</fullName>
    </submittedName>
</protein>
<reference evidence="1 2" key="1">
    <citation type="submission" date="2021-06" db="EMBL/GenBank/DDBJ databases">
        <title>Caerostris darwini draft genome.</title>
        <authorList>
            <person name="Kono N."/>
            <person name="Arakawa K."/>
        </authorList>
    </citation>
    <scope>NUCLEOTIDE SEQUENCE [LARGE SCALE GENOMIC DNA]</scope>
</reference>
<sequence length="114" mass="12955">MTNYYSISSDQFEKLLTTACHRTEGYLISGNHFVQGNVFRIFFNNNCPSSFHTHSGFCSADRSQRPETQASSRSNCWKASKGYHNSGGGEKRVPCEVFPPQDIRAALLLRRKFK</sequence>
<keyword evidence="2" id="KW-1185">Reference proteome</keyword>